<dbReference type="Proteomes" id="UP000825434">
    <property type="component" value="Chromosome 1"/>
</dbReference>
<dbReference type="CDD" id="cd12299">
    <property type="entry name" value="RRM4_Prp24"/>
    <property type="match status" value="1"/>
</dbReference>
<dbReference type="Gene3D" id="3.30.70.330">
    <property type="match status" value="4"/>
</dbReference>
<dbReference type="InterPro" id="IPR012677">
    <property type="entry name" value="Nucleotide-bd_a/b_plait_sf"/>
</dbReference>
<evidence type="ECO:0000256" key="1">
    <source>
        <dbReference type="ARBA" id="ARBA00022884"/>
    </source>
</evidence>
<dbReference type="InterPro" id="IPR035979">
    <property type="entry name" value="RBD_domain_sf"/>
</dbReference>
<dbReference type="Pfam" id="PF00076">
    <property type="entry name" value="RRM_1"/>
    <property type="match status" value="1"/>
</dbReference>
<evidence type="ECO:0000313" key="5">
    <source>
        <dbReference type="EMBL" id="QWU85973.1"/>
    </source>
</evidence>
<keyword evidence="6" id="KW-1185">Reference proteome</keyword>
<dbReference type="PANTHER" id="PTHR48025:SF1">
    <property type="entry name" value="RRM DOMAIN-CONTAINING PROTEIN"/>
    <property type="match status" value="1"/>
</dbReference>
<accession>A0ABX8I0N9</accession>
<reference evidence="5 6" key="1">
    <citation type="submission" date="2021-06" db="EMBL/GenBank/DDBJ databases">
        <title>Candida outbreak in Lebanon.</title>
        <authorList>
            <person name="Finianos M."/>
        </authorList>
    </citation>
    <scope>NUCLEOTIDE SEQUENCE [LARGE SCALE GENOMIC DNA]</scope>
    <source>
        <strain evidence="5">CA3LBN</strain>
    </source>
</reference>
<feature type="domain" description="RRM" evidence="4">
    <location>
        <begin position="779"/>
        <end position="852"/>
    </location>
</feature>
<dbReference type="InterPro" id="IPR011990">
    <property type="entry name" value="TPR-like_helical_dom_sf"/>
</dbReference>
<keyword evidence="1 2" id="KW-0694">RNA-binding</keyword>
<evidence type="ECO:0000259" key="4">
    <source>
        <dbReference type="PROSITE" id="PS50102"/>
    </source>
</evidence>
<feature type="compositionally biased region" description="Basic and acidic residues" evidence="3">
    <location>
        <begin position="851"/>
        <end position="862"/>
    </location>
</feature>
<evidence type="ECO:0000313" key="6">
    <source>
        <dbReference type="Proteomes" id="UP000825434"/>
    </source>
</evidence>
<dbReference type="SUPFAM" id="SSF48452">
    <property type="entry name" value="TPR-like"/>
    <property type="match status" value="1"/>
</dbReference>
<protein>
    <recommendedName>
        <fullName evidence="4">RRM domain-containing protein</fullName>
    </recommendedName>
</protein>
<evidence type="ECO:0000256" key="3">
    <source>
        <dbReference type="SAM" id="MobiDB-lite"/>
    </source>
</evidence>
<dbReference type="SUPFAM" id="SSF54928">
    <property type="entry name" value="RNA-binding domain, RBD"/>
    <property type="match status" value="2"/>
</dbReference>
<proteinExistence type="predicted"/>
<name>A0ABX8I0N9_9ASCO</name>
<dbReference type="Gene3D" id="1.25.40.10">
    <property type="entry name" value="Tetratricopeptide repeat domain"/>
    <property type="match status" value="1"/>
</dbReference>
<dbReference type="EMBL" id="CP076661">
    <property type="protein sequence ID" value="QWU85973.1"/>
    <property type="molecule type" value="Genomic_DNA"/>
</dbReference>
<dbReference type="Pfam" id="PF16842">
    <property type="entry name" value="RRM_occluded"/>
    <property type="match status" value="1"/>
</dbReference>
<feature type="region of interest" description="Disordered" evidence="3">
    <location>
        <begin position="479"/>
        <end position="514"/>
    </location>
</feature>
<feature type="domain" description="RRM" evidence="4">
    <location>
        <begin position="682"/>
        <end position="764"/>
    </location>
</feature>
<dbReference type="PROSITE" id="PS50102">
    <property type="entry name" value="RRM"/>
    <property type="match status" value="2"/>
</dbReference>
<organism evidence="5 6">
    <name type="scientific">Candidozyma haemuli</name>
    <dbReference type="NCBI Taxonomy" id="45357"/>
    <lineage>
        <taxon>Eukaryota</taxon>
        <taxon>Fungi</taxon>
        <taxon>Dikarya</taxon>
        <taxon>Ascomycota</taxon>
        <taxon>Saccharomycotina</taxon>
        <taxon>Pichiomycetes</taxon>
        <taxon>Metschnikowiaceae</taxon>
        <taxon>Candidozyma</taxon>
    </lineage>
</organism>
<gene>
    <name evidence="5" type="ORF">CA3LBN_000191</name>
</gene>
<dbReference type="SMART" id="SM00360">
    <property type="entry name" value="RRM"/>
    <property type="match status" value="4"/>
</dbReference>
<feature type="region of interest" description="Disordered" evidence="3">
    <location>
        <begin position="851"/>
        <end position="879"/>
    </location>
</feature>
<sequence length="879" mass="100305">MGYPPELENAISHFDANASQSSLYYGEYLALMEIAKRENQFPSIPILKRKLAVAQLSPQELAFWRKSAGSEDNIYFLEFFKKEFPTTQTWLDYLNAIEPTEPELLQAFADCGWDYKSGHEVFVKLRELYSSEGNAEKLQKLYERMLSIPHAQIEGTYQDYSPFVSATFPDSYSSLMKNASSAKKACEATIPYYIKLEQNIADDPFNPQHWIAYIESCAKHMLKNASFVSIEQIFFRSLMETSKVCDESWLPVWKSFLSIVEQYEESRLPHFTKLFIKCFPDLPDGYTAFNKLDLEDDEFNRLRTELLRLVDAFKADDNWKQLATTLLVGDFKQYAKVSETWASIFLEDINTIASNAFAREDGFEVLQLAITLARRCSTDEDAFFDLFVDLTTASFDKWAHSAKVWVFCFQLLALYGPPKYGKRMLKLLPEDLSDLDDPKLALDTALAHQAMHGSAEEIQSLLDLLEKTHPRLMYTPAKMDIKRTNDEELEGPGQKKVRSENKPEEANEDASRSREMFRVKVENLPLSAKKDEVANFFQGYCDPLSIDVFSTVQGHFALVELKSEEEVMKALVRDQKAIGESIVTVKRIFGNTLWLTNYPSHWGLSDVESFLKAQDLLFLSVRFPSQSDKREKRFCYIDFPDTTATQSAQAQLDQLSVEDHFLKADISNPSLKHKRSGPNVAHQVYVHNINFEVTTEETLRQFFSGIGRVEDVKVPLNETNRAKGFKNNGYAFVTFSDVKDVKKALDANETVLDGRTIHVSKGKTKQAMQSSPSQFNVKSTIALFNVNSISTKAHLEEFLQSRVGSTTKVFLKPSKRAALVEFENESDAGKASLSLEGTLFDEEVLHVGSKDDFFKQENDQKPAKKTTMAPPMLMRRKRR</sequence>
<dbReference type="InterPro" id="IPR050502">
    <property type="entry name" value="Euk_RNA-bind_prot"/>
</dbReference>
<dbReference type="PANTHER" id="PTHR48025">
    <property type="entry name" value="OS02G0815200 PROTEIN"/>
    <property type="match status" value="1"/>
</dbReference>
<evidence type="ECO:0000256" key="2">
    <source>
        <dbReference type="PROSITE-ProRule" id="PRU00176"/>
    </source>
</evidence>
<dbReference type="InterPro" id="IPR000504">
    <property type="entry name" value="RRM_dom"/>
</dbReference>
<dbReference type="InterPro" id="IPR031766">
    <property type="entry name" value="RRM_occluded"/>
</dbReference>
<feature type="compositionally biased region" description="Basic and acidic residues" evidence="3">
    <location>
        <begin position="497"/>
        <end position="514"/>
    </location>
</feature>